<proteinExistence type="inferred from homology"/>
<protein>
    <recommendedName>
        <fullName evidence="2">LXG domain-containing protein</fullName>
    </recommendedName>
</protein>
<evidence type="ECO:0000259" key="2">
    <source>
        <dbReference type="PROSITE" id="PS51756"/>
    </source>
</evidence>
<evidence type="ECO:0000256" key="1">
    <source>
        <dbReference type="ARBA" id="ARBA00034117"/>
    </source>
</evidence>
<dbReference type="InterPro" id="IPR006829">
    <property type="entry name" value="LXG_dom"/>
</dbReference>
<organism evidence="3 4">
    <name type="scientific">Agathobacter rectalis</name>
    <dbReference type="NCBI Taxonomy" id="39491"/>
    <lineage>
        <taxon>Bacteria</taxon>
        <taxon>Bacillati</taxon>
        <taxon>Bacillota</taxon>
        <taxon>Clostridia</taxon>
        <taxon>Lachnospirales</taxon>
        <taxon>Lachnospiraceae</taxon>
        <taxon>Agathobacter</taxon>
    </lineage>
</organism>
<comment type="similarity">
    <text evidence="1">In the N-terminal section; belongs to the LXG family.</text>
</comment>
<comment type="caution">
    <text evidence="3">The sequence shown here is derived from an EMBL/GenBank/DDBJ whole genome shotgun (WGS) entry which is preliminary data.</text>
</comment>
<dbReference type="Pfam" id="PF04740">
    <property type="entry name" value="LXG"/>
    <property type="match status" value="1"/>
</dbReference>
<evidence type="ECO:0000313" key="4">
    <source>
        <dbReference type="Proteomes" id="UP001197847"/>
    </source>
</evidence>
<dbReference type="PROSITE" id="PS51756">
    <property type="entry name" value="LXG"/>
    <property type="match status" value="1"/>
</dbReference>
<reference evidence="3" key="1">
    <citation type="submission" date="2021-10" db="EMBL/GenBank/DDBJ databases">
        <title>Collection of gut derived symbiotic bacterial strains cultured from healthy donors.</title>
        <authorList>
            <person name="Lin H."/>
            <person name="Littmann E."/>
            <person name="Claire K."/>
            <person name="Pamer E."/>
        </authorList>
    </citation>
    <scope>NUCLEOTIDE SEQUENCE</scope>
    <source>
        <strain evidence="3">MSK.22.92</strain>
    </source>
</reference>
<dbReference type="EMBL" id="JAJFBX010000023">
    <property type="protein sequence ID" value="MCC2747991.1"/>
    <property type="molecule type" value="Genomic_DNA"/>
</dbReference>
<gene>
    <name evidence="3" type="ORF">LK487_13305</name>
</gene>
<feature type="domain" description="LXG" evidence="2">
    <location>
        <begin position="2"/>
        <end position="246"/>
    </location>
</feature>
<evidence type="ECO:0000313" key="3">
    <source>
        <dbReference type="EMBL" id="MCC2747991.1"/>
    </source>
</evidence>
<accession>A0AAW4WMY5</accession>
<sequence length="618" mass="66652">MEGFQINYTDLSDLFWEYKRKIENLIENIDNCIERISMFTENAVFTGKTGDAVKSYLGEAHITILSGIKVTAQTLLDNMAAYKDGYRAIDSSTNFKLDEEAIQEFRKKLASNYEDTDEYTDKIRSALSEVSDISDVGMPDSNGVFDIHEQMDSDLIKLVSNVNSYERENVVRLENSVELLLENLQSCLSKIGLSQGAIESYETGSFITGKDAGTLNTGIKIFGDLHEKNKEAYDEIYETEQKIKDEAEKRKTQGIWRTVGGAVLIATGVACIVLTGGAAIPIVADVAVAVGSGTAVFGAADAIEGTQDINYGSTGDIDSTAVNGIKDDLFQGNEDAYYLTENAFAFAASAMIPIGQASTAGNLTFKSTATIVAKEGISMGAGAGAQKITTDVTGNDTAGMVAGMVASGVTAKGLNGIEAEANKLAKPKLGDVGDGGDAVLNDADGPVVKEGSIEQLSEIEYKELTGYEYLDTQLGNLKDKVKLNQYQSAESVNDWWANNGYDRPPYTPKTVVQDITLDCDTIFVRVYDGNISGLRGGWVMCAEDIKGLTPEQIQQKFALPSTPKYIGEVKLKAGSNIRMGEVNPNYGFNGGGIQFDLKGQYIGEFKEIGSLVDWSMGK</sequence>
<dbReference type="Proteomes" id="UP001197847">
    <property type="component" value="Unassembled WGS sequence"/>
</dbReference>
<dbReference type="AlphaFoldDB" id="A0AAW4WMY5"/>
<dbReference type="RefSeq" id="WP_306783725.1">
    <property type="nucleotide sequence ID" value="NZ_JAJFBX010000023.1"/>
</dbReference>
<name>A0AAW4WMY5_9FIRM</name>